<sequence length="144" mass="15532">MKRLPRLLFALAVISPQVFAAAMPVTLYKSPTCGCCEAYVSYLNSNGFKVNAINRNDMDTVKTQYKVGKLESCHTTLIGGYVVEGHVPVAAIRKLLRDKPDIVGISAPGMPANSPGMGEMKPGTLTIYALTRQQSAKPVVFSVE</sequence>
<dbReference type="Gene3D" id="3.40.30.10">
    <property type="entry name" value="Glutaredoxin"/>
    <property type="match status" value="1"/>
</dbReference>
<dbReference type="Proteomes" id="UP001433638">
    <property type="component" value="Unassembled WGS sequence"/>
</dbReference>
<dbReference type="Pfam" id="PF04214">
    <property type="entry name" value="DUF411"/>
    <property type="match status" value="1"/>
</dbReference>
<feature type="signal peptide" evidence="1">
    <location>
        <begin position="1"/>
        <end position="20"/>
    </location>
</feature>
<proteinExistence type="predicted"/>
<dbReference type="EMBL" id="JBEFLD010000003">
    <property type="protein sequence ID" value="MEQ6290042.1"/>
    <property type="molecule type" value="Genomic_DNA"/>
</dbReference>
<comment type="caution">
    <text evidence="2">The sequence shown here is derived from an EMBL/GenBank/DDBJ whole genome shotgun (WGS) entry which is preliminary data.</text>
</comment>
<keyword evidence="3" id="KW-1185">Reference proteome</keyword>
<evidence type="ECO:0000313" key="3">
    <source>
        <dbReference type="Proteomes" id="UP001433638"/>
    </source>
</evidence>
<keyword evidence="1" id="KW-0732">Signal</keyword>
<dbReference type="InterPro" id="IPR036249">
    <property type="entry name" value="Thioredoxin-like_sf"/>
</dbReference>
<organism evidence="2 3">
    <name type="scientific">Vogesella oryzagri</name>
    <dbReference type="NCBI Taxonomy" id="3160864"/>
    <lineage>
        <taxon>Bacteria</taxon>
        <taxon>Pseudomonadati</taxon>
        <taxon>Pseudomonadota</taxon>
        <taxon>Betaproteobacteria</taxon>
        <taxon>Neisseriales</taxon>
        <taxon>Chromobacteriaceae</taxon>
        <taxon>Vogesella</taxon>
    </lineage>
</organism>
<evidence type="ECO:0000256" key="1">
    <source>
        <dbReference type="SAM" id="SignalP"/>
    </source>
</evidence>
<name>A0ABV1M1I7_9NEIS</name>
<reference evidence="2" key="1">
    <citation type="submission" date="2024-06" db="EMBL/GenBank/DDBJ databases">
        <title>Genome sequence of Vogesella sp. MAHUQ-64.</title>
        <authorList>
            <person name="Huq M.A."/>
        </authorList>
    </citation>
    <scope>NUCLEOTIDE SEQUENCE</scope>
    <source>
        <strain evidence="2">MAHUQ-64</strain>
    </source>
</reference>
<evidence type="ECO:0000313" key="2">
    <source>
        <dbReference type="EMBL" id="MEQ6290042.1"/>
    </source>
</evidence>
<gene>
    <name evidence="2" type="ORF">ABNW52_05355</name>
</gene>
<feature type="chain" id="PRO_5045610668" evidence="1">
    <location>
        <begin position="21"/>
        <end position="144"/>
    </location>
</feature>
<dbReference type="SUPFAM" id="SSF52833">
    <property type="entry name" value="Thioredoxin-like"/>
    <property type="match status" value="1"/>
</dbReference>
<dbReference type="InterPro" id="IPR007332">
    <property type="entry name" value="DUF411"/>
</dbReference>
<accession>A0ABV1M1I7</accession>
<dbReference type="RefSeq" id="WP_349585079.1">
    <property type="nucleotide sequence ID" value="NZ_JBEFLD010000003.1"/>
</dbReference>
<protein>
    <submittedName>
        <fullName evidence="2">DUF411 domain-containing protein</fullName>
    </submittedName>
</protein>